<dbReference type="AlphaFoldDB" id="A0AAD8S2S5"/>
<sequence length="366" mass="40126">MQLANDGNQSASSSNHRGDRPLWKLIWNTSVPPKLKVFAWKLASNSLGVQDVRCRRNMELNPTCTICGREPETAHHAVITCTKPTALRQQLRKPWSLPNEDMFKCTGENWVLVLLDQCNAELRAKLIFLWWRSWHLRNNAIFSDGKCGIQQSANFIQSYLSSFVQANSQEAATDAKGKKCLIPPTAETSKKRECTQAWTKPNPGWLKMNVDAGFCAQNNTGSWGAILRDAEGNVILSAWGFLQHCLDATAAECIAMLEGAKAIVAYAPSSVIVEGDNALVINELKLQGPGKSMLSNIFAEMKNTLQMLPGFEIRKINRSANVVAHGIAKFASLVGSGGLLMGSAPPCVLDQTQIDCKHIGMSNDVS</sequence>
<gene>
    <name evidence="3" type="ORF">QYE76_062034</name>
</gene>
<feature type="domain" description="Reverse transcriptase zinc-binding" evidence="2">
    <location>
        <begin position="15"/>
        <end position="82"/>
    </location>
</feature>
<dbReference type="SUPFAM" id="SSF53098">
    <property type="entry name" value="Ribonuclease H-like"/>
    <property type="match status" value="1"/>
</dbReference>
<dbReference type="InterPro" id="IPR002156">
    <property type="entry name" value="RNaseH_domain"/>
</dbReference>
<evidence type="ECO:0000259" key="1">
    <source>
        <dbReference type="Pfam" id="PF13456"/>
    </source>
</evidence>
<dbReference type="InterPro" id="IPR052929">
    <property type="entry name" value="RNase_H-like_EbsB-rel"/>
</dbReference>
<dbReference type="CDD" id="cd06222">
    <property type="entry name" value="RNase_H_like"/>
    <property type="match status" value="1"/>
</dbReference>
<dbReference type="GO" id="GO:0003676">
    <property type="term" value="F:nucleic acid binding"/>
    <property type="evidence" value="ECO:0007669"/>
    <property type="project" value="InterPro"/>
</dbReference>
<protein>
    <recommendedName>
        <fullName evidence="5">RNase H type-1 domain-containing protein</fullName>
    </recommendedName>
</protein>
<proteinExistence type="predicted"/>
<dbReference type="InterPro" id="IPR044730">
    <property type="entry name" value="RNase_H-like_dom_plant"/>
</dbReference>
<dbReference type="GO" id="GO:0004523">
    <property type="term" value="F:RNA-DNA hybrid ribonuclease activity"/>
    <property type="evidence" value="ECO:0007669"/>
    <property type="project" value="InterPro"/>
</dbReference>
<dbReference type="InterPro" id="IPR012337">
    <property type="entry name" value="RNaseH-like_sf"/>
</dbReference>
<dbReference type="Gene3D" id="3.30.420.10">
    <property type="entry name" value="Ribonuclease H-like superfamily/Ribonuclease H"/>
    <property type="match status" value="1"/>
</dbReference>
<dbReference type="Proteomes" id="UP001231189">
    <property type="component" value="Unassembled WGS sequence"/>
</dbReference>
<accession>A0AAD8S2S5</accession>
<dbReference type="InterPro" id="IPR026960">
    <property type="entry name" value="RVT-Znf"/>
</dbReference>
<dbReference type="PANTHER" id="PTHR47074">
    <property type="entry name" value="BNAC02G40300D PROTEIN"/>
    <property type="match status" value="1"/>
</dbReference>
<dbReference type="EMBL" id="JAUUTY010000004">
    <property type="protein sequence ID" value="KAK1644229.1"/>
    <property type="molecule type" value="Genomic_DNA"/>
</dbReference>
<dbReference type="Pfam" id="PF13456">
    <property type="entry name" value="RVT_3"/>
    <property type="match status" value="1"/>
</dbReference>
<dbReference type="InterPro" id="IPR036397">
    <property type="entry name" value="RNaseH_sf"/>
</dbReference>
<comment type="caution">
    <text evidence="3">The sequence shown here is derived from an EMBL/GenBank/DDBJ whole genome shotgun (WGS) entry which is preliminary data.</text>
</comment>
<evidence type="ECO:0000259" key="2">
    <source>
        <dbReference type="Pfam" id="PF13966"/>
    </source>
</evidence>
<keyword evidence="4" id="KW-1185">Reference proteome</keyword>
<evidence type="ECO:0008006" key="5">
    <source>
        <dbReference type="Google" id="ProtNLM"/>
    </source>
</evidence>
<name>A0AAD8S2S5_LOLMU</name>
<dbReference type="PANTHER" id="PTHR47074:SF11">
    <property type="entry name" value="REVERSE TRANSCRIPTASE-LIKE PROTEIN"/>
    <property type="match status" value="1"/>
</dbReference>
<evidence type="ECO:0000313" key="4">
    <source>
        <dbReference type="Proteomes" id="UP001231189"/>
    </source>
</evidence>
<reference evidence="3" key="1">
    <citation type="submission" date="2023-07" db="EMBL/GenBank/DDBJ databases">
        <title>A chromosome-level genome assembly of Lolium multiflorum.</title>
        <authorList>
            <person name="Chen Y."/>
            <person name="Copetti D."/>
            <person name="Kolliker R."/>
            <person name="Studer B."/>
        </authorList>
    </citation>
    <scope>NUCLEOTIDE SEQUENCE</scope>
    <source>
        <strain evidence="3">02402/16</strain>
        <tissue evidence="3">Leaf</tissue>
    </source>
</reference>
<evidence type="ECO:0000313" key="3">
    <source>
        <dbReference type="EMBL" id="KAK1644229.1"/>
    </source>
</evidence>
<dbReference type="Pfam" id="PF13966">
    <property type="entry name" value="zf-RVT"/>
    <property type="match status" value="1"/>
</dbReference>
<organism evidence="3 4">
    <name type="scientific">Lolium multiflorum</name>
    <name type="common">Italian ryegrass</name>
    <name type="synonym">Lolium perenne subsp. multiflorum</name>
    <dbReference type="NCBI Taxonomy" id="4521"/>
    <lineage>
        <taxon>Eukaryota</taxon>
        <taxon>Viridiplantae</taxon>
        <taxon>Streptophyta</taxon>
        <taxon>Embryophyta</taxon>
        <taxon>Tracheophyta</taxon>
        <taxon>Spermatophyta</taxon>
        <taxon>Magnoliopsida</taxon>
        <taxon>Liliopsida</taxon>
        <taxon>Poales</taxon>
        <taxon>Poaceae</taxon>
        <taxon>BOP clade</taxon>
        <taxon>Pooideae</taxon>
        <taxon>Poodae</taxon>
        <taxon>Poeae</taxon>
        <taxon>Poeae Chloroplast Group 2 (Poeae type)</taxon>
        <taxon>Loliodinae</taxon>
        <taxon>Loliinae</taxon>
        <taxon>Lolium</taxon>
    </lineage>
</organism>
<feature type="domain" description="RNase H type-1" evidence="1">
    <location>
        <begin position="209"/>
        <end position="331"/>
    </location>
</feature>